<dbReference type="AlphaFoldDB" id="A0A1M5TIZ2"/>
<dbReference type="Gene3D" id="2.60.120.10">
    <property type="entry name" value="Jelly Rolls"/>
    <property type="match status" value="1"/>
</dbReference>
<evidence type="ECO:0008006" key="3">
    <source>
        <dbReference type="Google" id="ProtNLM"/>
    </source>
</evidence>
<dbReference type="InterPro" id="IPR011051">
    <property type="entry name" value="RmlC_Cupin_sf"/>
</dbReference>
<dbReference type="InterPro" id="IPR014710">
    <property type="entry name" value="RmlC-like_jellyroll"/>
</dbReference>
<gene>
    <name evidence="1" type="ORF">SAMN05421807_10828</name>
</gene>
<dbReference type="SUPFAM" id="SSF51182">
    <property type="entry name" value="RmlC-like cupins"/>
    <property type="match status" value="1"/>
</dbReference>
<evidence type="ECO:0000313" key="2">
    <source>
        <dbReference type="Proteomes" id="UP000184079"/>
    </source>
</evidence>
<dbReference type="Proteomes" id="UP000184079">
    <property type="component" value="Unassembled WGS sequence"/>
</dbReference>
<reference evidence="2" key="1">
    <citation type="submission" date="2016-11" db="EMBL/GenBank/DDBJ databases">
        <authorList>
            <person name="Varghese N."/>
            <person name="Submissions S."/>
        </authorList>
    </citation>
    <scope>NUCLEOTIDE SEQUENCE [LARGE SCALE GENOMIC DNA]</scope>
    <source>
        <strain evidence="2">CGMCC 1.6496</strain>
    </source>
</reference>
<accession>A0A1M5TIZ2</accession>
<organism evidence="1 2">
    <name type="scientific">Virgibacillus chiguensis</name>
    <dbReference type="NCBI Taxonomy" id="411959"/>
    <lineage>
        <taxon>Bacteria</taxon>
        <taxon>Bacillati</taxon>
        <taxon>Bacillota</taxon>
        <taxon>Bacilli</taxon>
        <taxon>Bacillales</taxon>
        <taxon>Bacillaceae</taxon>
        <taxon>Virgibacillus</taxon>
    </lineage>
</organism>
<evidence type="ECO:0000313" key="1">
    <source>
        <dbReference type="EMBL" id="SHH50727.1"/>
    </source>
</evidence>
<protein>
    <recommendedName>
        <fullName evidence="3">Cupin domain-containing protein</fullName>
    </recommendedName>
</protein>
<name>A0A1M5TIZ2_9BACI</name>
<keyword evidence="2" id="KW-1185">Reference proteome</keyword>
<sequence>MKIYRFSTAYAKQVTAHESKNLSIRPLLKLDKASIQMSCLYLEAGGVVGEHAASTDQLLFVIEGSGEVKGAEGYFLPVQKGEAVYWEQNERHVTQSEHGLTAIVVEAAILNLSHDICAEMIERNEDY</sequence>
<proteinExistence type="predicted"/>
<dbReference type="EMBL" id="FQXD01000008">
    <property type="protein sequence ID" value="SHH50727.1"/>
    <property type="molecule type" value="Genomic_DNA"/>
</dbReference>